<evidence type="ECO:0000256" key="2">
    <source>
        <dbReference type="ARBA" id="ARBA00009170"/>
    </source>
</evidence>
<feature type="domain" description="Mitochondrial outer membrane transport complex Sam37/metaxin N-terminal" evidence="9">
    <location>
        <begin position="73"/>
        <end position="137"/>
    </location>
</feature>
<dbReference type="PANTHER" id="PTHR12289:SF41">
    <property type="entry name" value="FAILED AXON CONNECTIONS-RELATED"/>
    <property type="match status" value="1"/>
</dbReference>
<dbReference type="GO" id="GO:0001401">
    <property type="term" value="C:SAM complex"/>
    <property type="evidence" value="ECO:0007669"/>
    <property type="project" value="InterPro"/>
</dbReference>
<dbReference type="InterPro" id="IPR033468">
    <property type="entry name" value="Metaxin_GST"/>
</dbReference>
<dbReference type="EMBL" id="RSCE01000004">
    <property type="protein sequence ID" value="RSH83404.1"/>
    <property type="molecule type" value="Genomic_DNA"/>
</dbReference>
<evidence type="ECO:0000256" key="4">
    <source>
        <dbReference type="ARBA" id="ARBA00022787"/>
    </source>
</evidence>
<dbReference type="STRING" id="105984.A0A427XX20"/>
<feature type="compositionally biased region" description="Acidic residues" evidence="8">
    <location>
        <begin position="428"/>
        <end position="440"/>
    </location>
</feature>
<evidence type="ECO:0000256" key="5">
    <source>
        <dbReference type="ARBA" id="ARBA00022927"/>
    </source>
</evidence>
<dbReference type="Pfam" id="PF10568">
    <property type="entry name" value="Tom37"/>
    <property type="match status" value="1"/>
</dbReference>
<reference evidence="11 12" key="1">
    <citation type="submission" date="2018-11" db="EMBL/GenBank/DDBJ databases">
        <title>Genome sequence of Apiotrichum porosum DSM 27194.</title>
        <authorList>
            <person name="Aliyu H."/>
            <person name="Gorte O."/>
            <person name="Ochsenreither K."/>
        </authorList>
    </citation>
    <scope>NUCLEOTIDE SEQUENCE [LARGE SCALE GENOMIC DNA]</scope>
    <source>
        <strain evidence="11 12">DSM 27194</strain>
    </source>
</reference>
<protein>
    <recommendedName>
        <fullName evidence="13">GST C-terminal domain-containing protein</fullName>
    </recommendedName>
</protein>
<gene>
    <name evidence="11" type="ORF">EHS24_007088</name>
</gene>
<dbReference type="SUPFAM" id="SSF47616">
    <property type="entry name" value="GST C-terminal domain-like"/>
    <property type="match status" value="1"/>
</dbReference>
<evidence type="ECO:0008006" key="13">
    <source>
        <dbReference type="Google" id="ProtNLM"/>
    </source>
</evidence>
<evidence type="ECO:0000256" key="1">
    <source>
        <dbReference type="ARBA" id="ARBA00004294"/>
    </source>
</evidence>
<feature type="compositionally biased region" description="Low complexity" evidence="8">
    <location>
        <begin position="314"/>
        <end position="326"/>
    </location>
</feature>
<dbReference type="GO" id="GO:0015031">
    <property type="term" value="P:protein transport"/>
    <property type="evidence" value="ECO:0007669"/>
    <property type="project" value="UniProtKB-KW"/>
</dbReference>
<dbReference type="Proteomes" id="UP000279236">
    <property type="component" value="Unassembled WGS sequence"/>
</dbReference>
<proteinExistence type="inferred from homology"/>
<dbReference type="InterPro" id="IPR036282">
    <property type="entry name" value="Glutathione-S-Trfase_C_sf"/>
</dbReference>
<comment type="caution">
    <text evidence="11">The sequence shown here is derived from an EMBL/GenBank/DDBJ whole genome shotgun (WGS) entry which is preliminary data.</text>
</comment>
<keyword evidence="6" id="KW-0496">Mitochondrion</keyword>
<comment type="subcellular location">
    <subcellularLocation>
        <location evidence="1">Mitochondrion outer membrane</location>
    </subcellularLocation>
</comment>
<dbReference type="AlphaFoldDB" id="A0A427XX20"/>
<dbReference type="PANTHER" id="PTHR12289">
    <property type="entry name" value="METAXIN RELATED"/>
    <property type="match status" value="1"/>
</dbReference>
<evidence type="ECO:0000256" key="3">
    <source>
        <dbReference type="ARBA" id="ARBA00022448"/>
    </source>
</evidence>
<dbReference type="InterPro" id="IPR050931">
    <property type="entry name" value="Mito_Protein_Transport_Metaxin"/>
</dbReference>
<evidence type="ECO:0000313" key="12">
    <source>
        <dbReference type="Proteomes" id="UP000279236"/>
    </source>
</evidence>
<dbReference type="Pfam" id="PF17171">
    <property type="entry name" value="GST_C_6"/>
    <property type="match status" value="1"/>
</dbReference>
<evidence type="ECO:0000256" key="6">
    <source>
        <dbReference type="ARBA" id="ARBA00023128"/>
    </source>
</evidence>
<evidence type="ECO:0000259" key="10">
    <source>
        <dbReference type="Pfam" id="PF17171"/>
    </source>
</evidence>
<feature type="compositionally biased region" description="Acidic residues" evidence="8">
    <location>
        <begin position="378"/>
        <end position="405"/>
    </location>
</feature>
<accession>A0A427XX20</accession>
<keyword evidence="3" id="KW-0813">Transport</keyword>
<feature type="region of interest" description="Disordered" evidence="8">
    <location>
        <begin position="378"/>
        <end position="415"/>
    </location>
</feature>
<evidence type="ECO:0000259" key="9">
    <source>
        <dbReference type="Pfam" id="PF10568"/>
    </source>
</evidence>
<comment type="similarity">
    <text evidence="2">Belongs to the metaxin family.</text>
</comment>
<dbReference type="GeneID" id="39591631"/>
<name>A0A427XX20_9TREE</name>
<keyword evidence="4" id="KW-1000">Mitochondrion outer membrane</keyword>
<feature type="domain" description="Metaxin glutathione S-transferase" evidence="10">
    <location>
        <begin position="217"/>
        <end position="281"/>
    </location>
</feature>
<sequence>MASSRPAVVLHTTPPLAPLPASDAESIRLLCTLRLGGVRAGVETAEWSANGKPFVTLNGVGLRARYFPSLPNYTPLDARLSDTQRADAAEWTAFIDGQVTDLVNHSLYSLPANYALVLRAQLAALSFPQSHYVPQRILGVHAARLRAVGLWGVGGGGDDENTPAEPGLQPDKTPLEDAVVVAPGGTRAPRAWSGWNAGVEAAERKRKFGEEKIRQRARAAFDPLARKLGAGMYFFGSRPSSLDIALFAQLALVLDTSLPAPLLCDLLLDEYPTLVSHHERMLEAFPDGWKGVQRLPAPPAPTLWSTLSGALPWSSASSSSASVPASTDGESKSKDERRKEAAQLRKFRYARWAWFAGAGLALVTYVLASGLVDISFDDVNEEDEDDEEEEDEWVVEEEVDGEGEGEGGQAPTDLYAFMGYRGGGLPVADDDDEEEETAAE</sequence>
<dbReference type="InterPro" id="IPR019564">
    <property type="entry name" value="Sam37/metaxin_N"/>
</dbReference>
<dbReference type="OrthoDB" id="5835136at2759"/>
<organism evidence="11 12">
    <name type="scientific">Apiotrichum porosum</name>
    <dbReference type="NCBI Taxonomy" id="105984"/>
    <lineage>
        <taxon>Eukaryota</taxon>
        <taxon>Fungi</taxon>
        <taxon>Dikarya</taxon>
        <taxon>Basidiomycota</taxon>
        <taxon>Agaricomycotina</taxon>
        <taxon>Tremellomycetes</taxon>
        <taxon>Trichosporonales</taxon>
        <taxon>Trichosporonaceae</taxon>
        <taxon>Apiotrichum</taxon>
    </lineage>
</organism>
<keyword evidence="12" id="KW-1185">Reference proteome</keyword>
<dbReference type="CDD" id="cd03193">
    <property type="entry name" value="GST_C_Metaxin"/>
    <property type="match status" value="1"/>
</dbReference>
<evidence type="ECO:0000256" key="8">
    <source>
        <dbReference type="SAM" id="MobiDB-lite"/>
    </source>
</evidence>
<keyword evidence="7" id="KW-0472">Membrane</keyword>
<dbReference type="RefSeq" id="XP_028477356.1">
    <property type="nucleotide sequence ID" value="XM_028622464.1"/>
</dbReference>
<evidence type="ECO:0000256" key="7">
    <source>
        <dbReference type="ARBA" id="ARBA00023136"/>
    </source>
</evidence>
<feature type="region of interest" description="Disordered" evidence="8">
    <location>
        <begin position="421"/>
        <end position="440"/>
    </location>
</feature>
<feature type="region of interest" description="Disordered" evidence="8">
    <location>
        <begin position="314"/>
        <end position="337"/>
    </location>
</feature>
<keyword evidence="5" id="KW-0653">Protein transport</keyword>
<evidence type="ECO:0000313" key="11">
    <source>
        <dbReference type="EMBL" id="RSH83404.1"/>
    </source>
</evidence>
<dbReference type="GO" id="GO:0007005">
    <property type="term" value="P:mitochondrion organization"/>
    <property type="evidence" value="ECO:0007669"/>
    <property type="project" value="TreeGrafter"/>
</dbReference>